<accession>A0A0N8IB69</accession>
<sequence length="162" mass="18950">MDENSNLLDEMARDAEREPGDAKKAWRLLATHISETSLPNWVKEYVQKSARAVSEYDMEDGDQAQLAHRLGFFREVDFNPGANYDLDDIFDWFTTRMMKDVGEGKKINISRTAREYREENRMFSSSPGGIRKAYEKARARHARQLQDDVELDSRLEQRRKSK</sequence>
<feature type="region of interest" description="Disordered" evidence="1">
    <location>
        <begin position="120"/>
        <end position="162"/>
    </location>
</feature>
<evidence type="ECO:0000256" key="1">
    <source>
        <dbReference type="SAM" id="MobiDB-lite"/>
    </source>
</evidence>
<organism evidence="2 3">
    <name type="scientific">Aliiroseovarius crassostreae</name>
    <dbReference type="NCBI Taxonomy" id="154981"/>
    <lineage>
        <taxon>Bacteria</taxon>
        <taxon>Pseudomonadati</taxon>
        <taxon>Pseudomonadota</taxon>
        <taxon>Alphaproteobacteria</taxon>
        <taxon>Rhodobacterales</taxon>
        <taxon>Paracoccaceae</taxon>
        <taxon>Aliiroseovarius</taxon>
    </lineage>
</organism>
<proteinExistence type="predicted"/>
<dbReference type="AlphaFoldDB" id="A0A0N8IB69"/>
<feature type="compositionally biased region" description="Basic and acidic residues" evidence="1">
    <location>
        <begin position="151"/>
        <end position="162"/>
    </location>
</feature>
<keyword evidence="3" id="KW-1185">Reference proteome</keyword>
<dbReference type="OrthoDB" id="7854710at2"/>
<comment type="caution">
    <text evidence="2">The sequence shown here is derived from an EMBL/GenBank/DDBJ whole genome shotgun (WGS) entry which is preliminary data.</text>
</comment>
<gene>
    <name evidence="2" type="ORF">AKJ29_08470</name>
</gene>
<protein>
    <submittedName>
        <fullName evidence="2">Uncharacterized protein</fullName>
    </submittedName>
</protein>
<name>A0A0N8IB69_9RHOB</name>
<evidence type="ECO:0000313" key="2">
    <source>
        <dbReference type="EMBL" id="KPN62275.1"/>
    </source>
</evidence>
<reference evidence="2 3" key="1">
    <citation type="submission" date="2015-09" db="EMBL/GenBank/DDBJ databases">
        <title>Draft genome sequence of Aliiroseovarius crassostreae CV919-312TSm, the causative agent of Roseovarius Oyster Disease (formerly Juvenile Oyster Disease).</title>
        <authorList>
            <person name="Kessner L."/>
            <person name="Spinard E."/>
            <person name="Nelson D."/>
        </authorList>
    </citation>
    <scope>NUCLEOTIDE SEQUENCE [LARGE SCALE GENOMIC DNA]</scope>
    <source>
        <strain evidence="2 3">CV919-312</strain>
    </source>
</reference>
<dbReference type="RefSeq" id="WP_055191818.1">
    <property type="nucleotide sequence ID" value="NZ_FPBS01000009.1"/>
</dbReference>
<dbReference type="Proteomes" id="UP000050471">
    <property type="component" value="Unassembled WGS sequence"/>
</dbReference>
<evidence type="ECO:0000313" key="3">
    <source>
        <dbReference type="Proteomes" id="UP000050471"/>
    </source>
</evidence>
<dbReference type="EMBL" id="LKBA01000019">
    <property type="protein sequence ID" value="KPN62275.1"/>
    <property type="molecule type" value="Genomic_DNA"/>
</dbReference>